<sequence length="225" mass="25877">MKLLKCKFTTTSTHKSSLNYLLSLPREYDNSNKNWPLILFLHGVGERGENLEIVKKHGIPKIVSEKEDFPFITVSPQCPEDSIWDRELEILYQLIQDIVKNYDIDVSRIYLTGISMGGYGTWCLADKYPSLFAALIPICGVSLPLAKFRSGMPQLKNTPVWVFHGAKDDAVPIHHSEEMVKLLHHVGGKVKFTIYPHLGHDSWTRTYENEEIYDWLLNQLNEEFA</sequence>
<keyword evidence="4" id="KW-1185">Reference proteome</keyword>
<keyword evidence="1" id="KW-0732">Signal</keyword>
<evidence type="ECO:0000256" key="1">
    <source>
        <dbReference type="ARBA" id="ARBA00022729"/>
    </source>
</evidence>
<dbReference type="RefSeq" id="WP_305991399.1">
    <property type="nucleotide sequence ID" value="NZ_JAVAMP010000002.1"/>
</dbReference>
<protein>
    <submittedName>
        <fullName evidence="3">Prolyl oligopeptidase family serine peptidase</fullName>
    </submittedName>
</protein>
<evidence type="ECO:0000313" key="3">
    <source>
        <dbReference type="EMBL" id="MDP5274109.1"/>
    </source>
</evidence>
<evidence type="ECO:0000259" key="2">
    <source>
        <dbReference type="Pfam" id="PF02230"/>
    </source>
</evidence>
<dbReference type="Proteomes" id="UP001231941">
    <property type="component" value="Unassembled WGS sequence"/>
</dbReference>
<dbReference type="PANTHER" id="PTHR43037:SF1">
    <property type="entry name" value="BLL1128 PROTEIN"/>
    <property type="match status" value="1"/>
</dbReference>
<organism evidence="3 4">
    <name type="scientific">Chengkuizengella axinellae</name>
    <dbReference type="NCBI Taxonomy" id="3064388"/>
    <lineage>
        <taxon>Bacteria</taxon>
        <taxon>Bacillati</taxon>
        <taxon>Bacillota</taxon>
        <taxon>Bacilli</taxon>
        <taxon>Bacillales</taxon>
        <taxon>Paenibacillaceae</taxon>
        <taxon>Chengkuizengella</taxon>
    </lineage>
</organism>
<dbReference type="SUPFAM" id="SSF53474">
    <property type="entry name" value="alpha/beta-Hydrolases"/>
    <property type="match status" value="1"/>
</dbReference>
<feature type="domain" description="Phospholipase/carboxylesterase/thioesterase" evidence="2">
    <location>
        <begin position="69"/>
        <end position="206"/>
    </location>
</feature>
<dbReference type="PANTHER" id="PTHR43037">
    <property type="entry name" value="UNNAMED PRODUCT-RELATED"/>
    <property type="match status" value="1"/>
</dbReference>
<accession>A0ABT9IZ90</accession>
<dbReference type="InterPro" id="IPR029058">
    <property type="entry name" value="AB_hydrolase_fold"/>
</dbReference>
<evidence type="ECO:0000313" key="4">
    <source>
        <dbReference type="Proteomes" id="UP001231941"/>
    </source>
</evidence>
<gene>
    <name evidence="3" type="ORF">Q5Y73_08325</name>
</gene>
<name>A0ABT9IZ90_9BACL</name>
<dbReference type="Pfam" id="PF02230">
    <property type="entry name" value="Abhydrolase_2"/>
    <property type="match status" value="1"/>
</dbReference>
<reference evidence="3 4" key="1">
    <citation type="submission" date="2023-08" db="EMBL/GenBank/DDBJ databases">
        <authorList>
            <person name="Park J.-S."/>
        </authorList>
    </citation>
    <scope>NUCLEOTIDE SEQUENCE [LARGE SCALE GENOMIC DNA]</scope>
    <source>
        <strain evidence="3 4">2205SS18-9</strain>
    </source>
</reference>
<proteinExistence type="predicted"/>
<dbReference type="EMBL" id="JAVAMP010000002">
    <property type="protein sequence ID" value="MDP5274109.1"/>
    <property type="molecule type" value="Genomic_DNA"/>
</dbReference>
<dbReference type="Gene3D" id="3.40.50.1820">
    <property type="entry name" value="alpha/beta hydrolase"/>
    <property type="match status" value="1"/>
</dbReference>
<dbReference type="InterPro" id="IPR003140">
    <property type="entry name" value="PLipase/COase/thioEstase"/>
</dbReference>
<dbReference type="InterPro" id="IPR050955">
    <property type="entry name" value="Plant_Biomass_Hydrol_Est"/>
</dbReference>
<comment type="caution">
    <text evidence="3">The sequence shown here is derived from an EMBL/GenBank/DDBJ whole genome shotgun (WGS) entry which is preliminary data.</text>
</comment>